<dbReference type="AlphaFoldDB" id="A0A951UUE8"/>
<comment type="caution">
    <text evidence="1">The sequence shown here is derived from an EMBL/GenBank/DDBJ whole genome shotgun (WGS) entry which is preliminary data.</text>
</comment>
<dbReference type="Proteomes" id="UP000729701">
    <property type="component" value="Unassembled WGS sequence"/>
</dbReference>
<organism evidence="1 2">
    <name type="scientific">Cyanomargarita calcarea GSE-NOS-MK-12-04C</name>
    <dbReference type="NCBI Taxonomy" id="2839659"/>
    <lineage>
        <taxon>Bacteria</taxon>
        <taxon>Bacillati</taxon>
        <taxon>Cyanobacteriota</taxon>
        <taxon>Cyanophyceae</taxon>
        <taxon>Nostocales</taxon>
        <taxon>Cyanomargaritaceae</taxon>
        <taxon>Cyanomargarita</taxon>
    </lineage>
</organism>
<evidence type="ECO:0000313" key="1">
    <source>
        <dbReference type="EMBL" id="MBW4667785.1"/>
    </source>
</evidence>
<dbReference type="EMBL" id="JAHHGZ010000009">
    <property type="protein sequence ID" value="MBW4667785.1"/>
    <property type="molecule type" value="Genomic_DNA"/>
</dbReference>
<gene>
    <name evidence="1" type="ORF">KME60_10190</name>
</gene>
<name>A0A951UUE8_9CYAN</name>
<protein>
    <submittedName>
        <fullName evidence="1">Uncharacterized protein</fullName>
    </submittedName>
</protein>
<accession>A0A951UUE8</accession>
<sequence>MGLAIEGIKPAGKIVNLTTGDIREDTVIANIQYQTAKLLQSAVYWQN</sequence>
<reference evidence="1" key="2">
    <citation type="journal article" date="2022" name="Microbiol. Resour. Announc.">
        <title>Metagenome Sequencing to Explore Phylogenomics of Terrestrial Cyanobacteria.</title>
        <authorList>
            <person name="Ward R.D."/>
            <person name="Stajich J.E."/>
            <person name="Johansen J.R."/>
            <person name="Huntemann M."/>
            <person name="Clum A."/>
            <person name="Foster B."/>
            <person name="Foster B."/>
            <person name="Roux S."/>
            <person name="Palaniappan K."/>
            <person name="Varghese N."/>
            <person name="Mukherjee S."/>
            <person name="Reddy T.B.K."/>
            <person name="Daum C."/>
            <person name="Copeland A."/>
            <person name="Chen I.A."/>
            <person name="Ivanova N.N."/>
            <person name="Kyrpides N.C."/>
            <person name="Shapiro N."/>
            <person name="Eloe-Fadrosh E.A."/>
            <person name="Pietrasiak N."/>
        </authorList>
    </citation>
    <scope>NUCLEOTIDE SEQUENCE</scope>
    <source>
        <strain evidence="1">GSE-NOS-MK-12-04C</strain>
    </source>
</reference>
<reference evidence="1" key="1">
    <citation type="submission" date="2021-05" db="EMBL/GenBank/DDBJ databases">
        <authorList>
            <person name="Pietrasiak N."/>
            <person name="Ward R."/>
            <person name="Stajich J.E."/>
            <person name="Kurbessoian T."/>
        </authorList>
    </citation>
    <scope>NUCLEOTIDE SEQUENCE</scope>
    <source>
        <strain evidence="1">GSE-NOS-MK-12-04C</strain>
    </source>
</reference>
<proteinExistence type="predicted"/>
<evidence type="ECO:0000313" key="2">
    <source>
        <dbReference type="Proteomes" id="UP000729701"/>
    </source>
</evidence>